<accession>A0A174CDP8</accession>
<evidence type="ECO:0000313" key="2">
    <source>
        <dbReference type="Proteomes" id="UP000095431"/>
    </source>
</evidence>
<evidence type="ECO:0000313" key="1">
    <source>
        <dbReference type="EMBL" id="CUO09858.1"/>
    </source>
</evidence>
<protein>
    <submittedName>
        <fullName evidence="1">Uncharacterized protein</fullName>
    </submittedName>
</protein>
<organism evidence="1 2">
    <name type="scientific">Blautia wexlerae</name>
    <dbReference type="NCBI Taxonomy" id="418240"/>
    <lineage>
        <taxon>Bacteria</taxon>
        <taxon>Bacillati</taxon>
        <taxon>Bacillota</taxon>
        <taxon>Clostridia</taxon>
        <taxon>Lachnospirales</taxon>
        <taxon>Lachnospiraceae</taxon>
        <taxon>Blautia</taxon>
    </lineage>
</organism>
<dbReference type="EMBL" id="CYZN01000011">
    <property type="protein sequence ID" value="CUO09858.1"/>
    <property type="molecule type" value="Genomic_DNA"/>
</dbReference>
<dbReference type="RefSeq" id="WP_055200335.1">
    <property type="nucleotide sequence ID" value="NZ_BTHH01000012.1"/>
</dbReference>
<proteinExistence type="predicted"/>
<name>A0A174CDP8_9FIRM</name>
<dbReference type="Proteomes" id="UP000095431">
    <property type="component" value="Unassembled WGS sequence"/>
</dbReference>
<sequence>MNEYVRYMNMRYEMAECAEVTRQVLGLTVPVSLETLMEAMKKAGIQCVPDESLDTDTRIVELPENPEYAFQVLYSIKINDRSLIFCLASALGEILLHRLNFAE</sequence>
<dbReference type="AlphaFoldDB" id="A0A174CDP8"/>
<reference evidence="1 2" key="1">
    <citation type="submission" date="2015-09" db="EMBL/GenBank/DDBJ databases">
        <authorList>
            <consortium name="Pathogen Informatics"/>
        </authorList>
    </citation>
    <scope>NUCLEOTIDE SEQUENCE [LARGE SCALE GENOMIC DNA]</scope>
    <source>
        <strain evidence="1 2">2789STDY5834863</strain>
    </source>
</reference>
<gene>
    <name evidence="1" type="ORF">ERS852478_01836</name>
</gene>